<sequence>MGDGSSCEMNRQNWETLEHAMEVVQCHYDRKLRCRQQSFRLAKNPQKLGPRRGFLASIWQISPILLPMSRAYSCPDKSRARPVEGTVQTGCLRYVCRYCT</sequence>
<dbReference type="AlphaFoldDB" id="H6BZI9"/>
<dbReference type="RefSeq" id="XP_009157513.1">
    <property type="nucleotide sequence ID" value="XM_009159265.1"/>
</dbReference>
<dbReference type="HOGENOM" id="CLU_2306131_0_0_1"/>
<accession>H6BZI9</accession>
<dbReference type="EMBL" id="JH226133">
    <property type="protein sequence ID" value="EHY57052.1"/>
    <property type="molecule type" value="Genomic_DNA"/>
</dbReference>
<proteinExistence type="predicted"/>
<protein>
    <submittedName>
        <fullName evidence="1">Uncharacterized protein</fullName>
    </submittedName>
</protein>
<dbReference type="VEuPathDB" id="FungiDB:HMPREF1120_05102"/>
<dbReference type="InParanoid" id="H6BZI9"/>
<evidence type="ECO:0000313" key="2">
    <source>
        <dbReference type="Proteomes" id="UP000007304"/>
    </source>
</evidence>
<keyword evidence="2" id="KW-1185">Reference proteome</keyword>
<dbReference type="GeneID" id="20309741"/>
<organism evidence="1 2">
    <name type="scientific">Exophiala dermatitidis (strain ATCC 34100 / CBS 525.76 / NIH/UT8656)</name>
    <name type="common">Black yeast</name>
    <name type="synonym">Wangiella dermatitidis</name>
    <dbReference type="NCBI Taxonomy" id="858893"/>
    <lineage>
        <taxon>Eukaryota</taxon>
        <taxon>Fungi</taxon>
        <taxon>Dikarya</taxon>
        <taxon>Ascomycota</taxon>
        <taxon>Pezizomycotina</taxon>
        <taxon>Eurotiomycetes</taxon>
        <taxon>Chaetothyriomycetidae</taxon>
        <taxon>Chaetothyriales</taxon>
        <taxon>Herpotrichiellaceae</taxon>
        <taxon>Exophiala</taxon>
    </lineage>
</organism>
<name>H6BZI9_EXODN</name>
<reference evidence="1" key="1">
    <citation type="submission" date="2011-07" db="EMBL/GenBank/DDBJ databases">
        <title>The Genome Sequence of Exophiala (Wangiella) dermatitidis NIH/UT8656.</title>
        <authorList>
            <consortium name="The Broad Institute Genome Sequencing Platform"/>
            <person name="Cuomo C."/>
            <person name="Wang Z."/>
            <person name="Hunicke-Smith S."/>
            <person name="Szanislo P.J."/>
            <person name="Earl A."/>
            <person name="Young S.K."/>
            <person name="Zeng Q."/>
            <person name="Gargeya S."/>
            <person name="Fitzgerald M."/>
            <person name="Haas B."/>
            <person name="Abouelleil A."/>
            <person name="Alvarado L."/>
            <person name="Arachchi H.M."/>
            <person name="Berlin A."/>
            <person name="Brown A."/>
            <person name="Chapman S.B."/>
            <person name="Chen Z."/>
            <person name="Dunbar C."/>
            <person name="Freedman E."/>
            <person name="Gearin G."/>
            <person name="Gellesch M."/>
            <person name="Goldberg J."/>
            <person name="Griggs A."/>
            <person name="Gujja S."/>
            <person name="Heiman D."/>
            <person name="Howarth C."/>
            <person name="Larson L."/>
            <person name="Lui A."/>
            <person name="MacDonald P.J.P."/>
            <person name="Montmayeur A."/>
            <person name="Murphy C."/>
            <person name="Neiman D."/>
            <person name="Pearson M."/>
            <person name="Priest M."/>
            <person name="Roberts A."/>
            <person name="Saif S."/>
            <person name="Shea T."/>
            <person name="Shenoy N."/>
            <person name="Sisk P."/>
            <person name="Stolte C."/>
            <person name="Sykes S."/>
            <person name="Wortman J."/>
            <person name="Nusbaum C."/>
            <person name="Birren B."/>
        </authorList>
    </citation>
    <scope>NUCLEOTIDE SEQUENCE</scope>
    <source>
        <strain evidence="1">NIH/UT8656</strain>
    </source>
</reference>
<dbReference type="Proteomes" id="UP000007304">
    <property type="component" value="Unassembled WGS sequence"/>
</dbReference>
<gene>
    <name evidence="1" type="ORF">HMPREF1120_05102</name>
</gene>
<evidence type="ECO:0000313" key="1">
    <source>
        <dbReference type="EMBL" id="EHY57052.1"/>
    </source>
</evidence>